<dbReference type="Pfam" id="PF01520">
    <property type="entry name" value="Amidase_3"/>
    <property type="match status" value="1"/>
</dbReference>
<organism evidence="2 3">
    <name type="scientific">Shewanella phage X14</name>
    <dbReference type="NCBI Taxonomy" id="2576871"/>
    <lineage>
        <taxon>Viruses</taxon>
        <taxon>Duplodnaviria</taxon>
        <taxon>Heunggongvirae</taxon>
        <taxon>Uroviricota</taxon>
        <taxon>Caudoviricetes</taxon>
        <taxon>Bocovirus</taxon>
        <taxon>Bocovirus X14</taxon>
    </lineage>
</organism>
<dbReference type="EMBL" id="MK796797">
    <property type="protein sequence ID" value="QCQ65297.1"/>
    <property type="molecule type" value="Genomic_DNA"/>
</dbReference>
<feature type="domain" description="MurNAc-LAA" evidence="1">
    <location>
        <begin position="61"/>
        <end position="179"/>
    </location>
</feature>
<dbReference type="Gene3D" id="3.40.630.40">
    <property type="entry name" value="Zn-dependent exopeptidases"/>
    <property type="match status" value="1"/>
</dbReference>
<sequence>MKKIALIIGHSAKSPGATNKTYGTSEFEFNGPLAHSVAEKLILEGYEPIIIYRDCSYSALPGKVNQTEADIAVSFHCNAFNEKSNGSETLYYKHSSKGFLLASCIQEQVVKCLGLKDRGLKPCVASHKGKAGDRGGLLLQKTSMPCVIVEPFFIDSDASLEMANHKFEELSEAYTKGIVNYLRG</sequence>
<protein>
    <submittedName>
        <fullName evidence="2">N-acetylmuramoyl-L-alanine amidase</fullName>
    </submittedName>
</protein>
<name>A0A4P8NLL7_9CAUD</name>
<dbReference type="GeneID" id="77953352"/>
<dbReference type="SUPFAM" id="SSF53187">
    <property type="entry name" value="Zn-dependent exopeptidases"/>
    <property type="match status" value="1"/>
</dbReference>
<dbReference type="RefSeq" id="YP_010676986.1">
    <property type="nucleotide sequence ID" value="NC_071016.1"/>
</dbReference>
<dbReference type="PANTHER" id="PTHR30404:SF8">
    <property type="entry name" value="AUTOLYSIN PH-RELATED"/>
    <property type="match status" value="1"/>
</dbReference>
<dbReference type="GO" id="GO:0009253">
    <property type="term" value="P:peptidoglycan catabolic process"/>
    <property type="evidence" value="ECO:0007669"/>
    <property type="project" value="InterPro"/>
</dbReference>
<proteinExistence type="predicted"/>
<dbReference type="Proteomes" id="UP000300340">
    <property type="component" value="Segment"/>
</dbReference>
<dbReference type="SMART" id="SM00646">
    <property type="entry name" value="Ami_3"/>
    <property type="match status" value="1"/>
</dbReference>
<dbReference type="PANTHER" id="PTHR30404">
    <property type="entry name" value="N-ACETYLMURAMOYL-L-ALANINE AMIDASE"/>
    <property type="match status" value="1"/>
</dbReference>
<accession>A0A4P8NLL7</accession>
<dbReference type="InterPro" id="IPR050695">
    <property type="entry name" value="N-acetylmuramoyl_amidase_3"/>
</dbReference>
<dbReference type="InterPro" id="IPR002508">
    <property type="entry name" value="MurNAc-LAA_cat"/>
</dbReference>
<reference evidence="2 3" key="1">
    <citation type="submission" date="2019-04" db="EMBL/GenBank/DDBJ databases">
        <title>Characterization and complete genome sequence analysis of a novel Podoviridae phage X14.</title>
        <authorList>
            <person name="Liu Y."/>
        </authorList>
    </citation>
    <scope>NUCLEOTIDE SEQUENCE [LARGE SCALE GENOMIC DNA]</scope>
</reference>
<dbReference type="CDD" id="cd02696">
    <property type="entry name" value="MurNAc-LAA"/>
    <property type="match status" value="1"/>
</dbReference>
<dbReference type="GO" id="GO:0008745">
    <property type="term" value="F:N-acetylmuramoyl-L-alanine amidase activity"/>
    <property type="evidence" value="ECO:0007669"/>
    <property type="project" value="InterPro"/>
</dbReference>
<evidence type="ECO:0000313" key="3">
    <source>
        <dbReference type="Proteomes" id="UP000300340"/>
    </source>
</evidence>
<evidence type="ECO:0000313" key="2">
    <source>
        <dbReference type="EMBL" id="QCQ65297.1"/>
    </source>
</evidence>
<dbReference type="KEGG" id="vg:77953352"/>
<evidence type="ECO:0000259" key="1">
    <source>
        <dbReference type="SMART" id="SM00646"/>
    </source>
</evidence>
<keyword evidence="3" id="KW-1185">Reference proteome</keyword>